<keyword evidence="8 12" id="KW-0067">ATP-binding</keyword>
<keyword evidence="4 12" id="KW-0963">Cytoplasm</keyword>
<reference evidence="15" key="1">
    <citation type="submission" date="2020-10" db="EMBL/GenBank/DDBJ databases">
        <title>Genomic Encyclopedia of Type Strains, Phase IV (KMG-IV): sequencing the most valuable type-strain genomes for metagenomic binning, comparative biology and taxonomic classification.</title>
        <authorList>
            <person name="Goeker M."/>
        </authorList>
    </citation>
    <scope>NUCLEOTIDE SEQUENCE</scope>
    <source>
        <strain evidence="15">DSM 13886</strain>
    </source>
</reference>
<feature type="domain" description="RecF/RecN/SMC N-terminal" evidence="14">
    <location>
        <begin position="6"/>
        <end position="352"/>
    </location>
</feature>
<evidence type="ECO:0000256" key="6">
    <source>
        <dbReference type="ARBA" id="ARBA00022741"/>
    </source>
</evidence>
<proteinExistence type="inferred from homology"/>
<dbReference type="Gene3D" id="3.40.50.300">
    <property type="entry name" value="P-loop containing nucleotide triphosphate hydrolases"/>
    <property type="match status" value="1"/>
</dbReference>
<evidence type="ECO:0000256" key="12">
    <source>
        <dbReference type="HAMAP-Rule" id="MF_00365"/>
    </source>
</evidence>
<evidence type="ECO:0000256" key="7">
    <source>
        <dbReference type="ARBA" id="ARBA00022763"/>
    </source>
</evidence>
<gene>
    <name evidence="12" type="primary">recF</name>
    <name evidence="15" type="ORF">H4683_003653</name>
</gene>
<dbReference type="EMBL" id="JADBEL010000028">
    <property type="protein sequence ID" value="MBE1556528.1"/>
    <property type="molecule type" value="Genomic_DNA"/>
</dbReference>
<dbReference type="Proteomes" id="UP000658225">
    <property type="component" value="Unassembled WGS sequence"/>
</dbReference>
<dbReference type="GO" id="GO:0009432">
    <property type="term" value="P:SOS response"/>
    <property type="evidence" value="ECO:0007669"/>
    <property type="project" value="UniProtKB-UniRule"/>
</dbReference>
<evidence type="ECO:0000256" key="10">
    <source>
        <dbReference type="ARBA" id="ARBA00023204"/>
    </source>
</evidence>
<keyword evidence="6 12" id="KW-0547">Nucleotide-binding</keyword>
<evidence type="ECO:0000256" key="11">
    <source>
        <dbReference type="ARBA" id="ARBA00023236"/>
    </source>
</evidence>
<dbReference type="InterPro" id="IPR001238">
    <property type="entry name" value="DNA-binding_RecF"/>
</dbReference>
<sequence length="376" mass="43340">MDKRMYIERLVLTDYRNYTSLDLPFSPQINVLIGENAQGKTNIMEAIYVLSMAKSHRTSNDRELIRWDQEYGKIEGGIQRKYGRLPLELIISKKGKKARVNHLEQKRLSLYIGQLNVVMFAPEDLNLVKGSPQVRRRFLDMEIGQISPVYLHDLTTFQRILKQRNALLKSNRGKLELNDVMFDVYTEQYIQVAVQIIRKRFYFMELLQKWAEPIHKGISRGIESLKVSYGTLKEFDSGQTVEQMESILGQRLLEVKRRELERGMTLVGPHRDDLHFFVNGYDIQTYGSQGQQRTTALSLKLAEIELVKQEVGETPVLLLDDVLSELDDYRQSHLLNTIQGQVQTIITTTNITGIDHETVRQANVFKVVAGVVARNG</sequence>
<dbReference type="InterPro" id="IPR003395">
    <property type="entry name" value="RecF/RecN/SMC_N"/>
</dbReference>
<feature type="binding site" evidence="12">
    <location>
        <begin position="34"/>
        <end position="41"/>
    </location>
    <ligand>
        <name>ATP</name>
        <dbReference type="ChEBI" id="CHEBI:30616"/>
    </ligand>
</feature>
<dbReference type="InterPro" id="IPR042174">
    <property type="entry name" value="RecF_2"/>
</dbReference>
<name>A0A927MM72_9BACL</name>
<dbReference type="PANTHER" id="PTHR32182">
    <property type="entry name" value="DNA REPLICATION AND REPAIR PROTEIN RECF"/>
    <property type="match status" value="1"/>
</dbReference>
<keyword evidence="10 12" id="KW-0234">DNA repair</keyword>
<keyword evidence="9 12" id="KW-0238">DNA-binding</keyword>
<evidence type="ECO:0000256" key="8">
    <source>
        <dbReference type="ARBA" id="ARBA00022840"/>
    </source>
</evidence>
<dbReference type="AlphaFoldDB" id="A0A927MM72"/>
<evidence type="ECO:0000313" key="15">
    <source>
        <dbReference type="EMBL" id="MBE1556528.1"/>
    </source>
</evidence>
<evidence type="ECO:0000256" key="2">
    <source>
        <dbReference type="ARBA" id="ARBA00008016"/>
    </source>
</evidence>
<evidence type="ECO:0000256" key="1">
    <source>
        <dbReference type="ARBA" id="ARBA00004496"/>
    </source>
</evidence>
<dbReference type="GO" id="GO:0006302">
    <property type="term" value="P:double-strand break repair"/>
    <property type="evidence" value="ECO:0007669"/>
    <property type="project" value="TreeGrafter"/>
</dbReference>
<dbReference type="InterPro" id="IPR018078">
    <property type="entry name" value="DNA-binding_RecF_CS"/>
</dbReference>
<evidence type="ECO:0000256" key="13">
    <source>
        <dbReference type="RuleBase" id="RU000578"/>
    </source>
</evidence>
<comment type="function">
    <text evidence="12 13">The RecF protein is involved in DNA metabolism; it is required for DNA replication and normal SOS inducibility. RecF binds preferentially to single-stranded, linear DNA. It also seems to bind ATP.</text>
</comment>
<dbReference type="CDD" id="cd03242">
    <property type="entry name" value="ABC_RecF"/>
    <property type="match status" value="1"/>
</dbReference>
<dbReference type="GO" id="GO:0003697">
    <property type="term" value="F:single-stranded DNA binding"/>
    <property type="evidence" value="ECO:0007669"/>
    <property type="project" value="UniProtKB-UniRule"/>
</dbReference>
<comment type="subcellular location">
    <subcellularLocation>
        <location evidence="1 12 13">Cytoplasm</location>
    </subcellularLocation>
</comment>
<dbReference type="Gene3D" id="1.20.1050.90">
    <property type="entry name" value="RecF/RecN/SMC, N-terminal domain"/>
    <property type="match status" value="1"/>
</dbReference>
<evidence type="ECO:0000313" key="16">
    <source>
        <dbReference type="Proteomes" id="UP000658225"/>
    </source>
</evidence>
<dbReference type="PROSITE" id="PS00618">
    <property type="entry name" value="RECF_2"/>
    <property type="match status" value="1"/>
</dbReference>
<organism evidence="15 16">
    <name type="scientific">Sporosarcina limicola</name>
    <dbReference type="NCBI Taxonomy" id="34101"/>
    <lineage>
        <taxon>Bacteria</taxon>
        <taxon>Bacillati</taxon>
        <taxon>Bacillota</taxon>
        <taxon>Bacilli</taxon>
        <taxon>Bacillales</taxon>
        <taxon>Caryophanaceae</taxon>
        <taxon>Sporosarcina</taxon>
    </lineage>
</organism>
<accession>A0A927MM72</accession>
<dbReference type="HAMAP" id="MF_00365">
    <property type="entry name" value="RecF"/>
    <property type="match status" value="1"/>
</dbReference>
<dbReference type="PANTHER" id="PTHR32182:SF0">
    <property type="entry name" value="DNA REPLICATION AND REPAIR PROTEIN RECF"/>
    <property type="match status" value="1"/>
</dbReference>
<dbReference type="SUPFAM" id="SSF52540">
    <property type="entry name" value="P-loop containing nucleoside triphosphate hydrolases"/>
    <property type="match status" value="1"/>
</dbReference>
<evidence type="ECO:0000256" key="9">
    <source>
        <dbReference type="ARBA" id="ARBA00023125"/>
    </source>
</evidence>
<dbReference type="GO" id="GO:0000731">
    <property type="term" value="P:DNA synthesis involved in DNA repair"/>
    <property type="evidence" value="ECO:0007669"/>
    <property type="project" value="TreeGrafter"/>
</dbReference>
<keyword evidence="16" id="KW-1185">Reference proteome</keyword>
<dbReference type="GO" id="GO:0006260">
    <property type="term" value="P:DNA replication"/>
    <property type="evidence" value="ECO:0007669"/>
    <property type="project" value="UniProtKB-UniRule"/>
</dbReference>
<comment type="similarity">
    <text evidence="2 12 13">Belongs to the RecF family.</text>
</comment>
<evidence type="ECO:0000256" key="5">
    <source>
        <dbReference type="ARBA" id="ARBA00022705"/>
    </source>
</evidence>
<dbReference type="NCBIfam" id="TIGR00611">
    <property type="entry name" value="recf"/>
    <property type="match status" value="1"/>
</dbReference>
<evidence type="ECO:0000259" key="14">
    <source>
        <dbReference type="Pfam" id="PF02463"/>
    </source>
</evidence>
<keyword evidence="11 12" id="KW-0742">SOS response</keyword>
<dbReference type="Pfam" id="PF02463">
    <property type="entry name" value="SMC_N"/>
    <property type="match status" value="1"/>
</dbReference>
<dbReference type="PROSITE" id="PS00617">
    <property type="entry name" value="RECF_1"/>
    <property type="match status" value="1"/>
</dbReference>
<evidence type="ECO:0000256" key="4">
    <source>
        <dbReference type="ARBA" id="ARBA00022490"/>
    </source>
</evidence>
<dbReference type="FunFam" id="1.20.1050.90:FF:000002">
    <property type="entry name" value="DNA replication and repair protein RecF"/>
    <property type="match status" value="1"/>
</dbReference>
<dbReference type="InterPro" id="IPR027417">
    <property type="entry name" value="P-loop_NTPase"/>
</dbReference>
<dbReference type="GO" id="GO:0005737">
    <property type="term" value="C:cytoplasm"/>
    <property type="evidence" value="ECO:0007669"/>
    <property type="project" value="UniProtKB-SubCell"/>
</dbReference>
<comment type="caution">
    <text evidence="15">The sequence shown here is derived from an EMBL/GenBank/DDBJ whole genome shotgun (WGS) entry which is preliminary data.</text>
</comment>
<keyword evidence="7 12" id="KW-0227">DNA damage</keyword>
<evidence type="ECO:0000256" key="3">
    <source>
        <dbReference type="ARBA" id="ARBA00020170"/>
    </source>
</evidence>
<protein>
    <recommendedName>
        <fullName evidence="3 12">DNA replication and repair protein RecF</fullName>
    </recommendedName>
</protein>
<keyword evidence="5 12" id="KW-0235">DNA replication</keyword>
<dbReference type="GO" id="GO:0005524">
    <property type="term" value="F:ATP binding"/>
    <property type="evidence" value="ECO:0007669"/>
    <property type="project" value="UniProtKB-UniRule"/>
</dbReference>